<keyword evidence="2" id="KW-1185">Reference proteome</keyword>
<accession>A0A822ZG19</accession>
<dbReference type="Proteomes" id="UP000607653">
    <property type="component" value="Unassembled WGS sequence"/>
</dbReference>
<organism evidence="1 2">
    <name type="scientific">Nelumbo nucifera</name>
    <name type="common">Sacred lotus</name>
    <dbReference type="NCBI Taxonomy" id="4432"/>
    <lineage>
        <taxon>Eukaryota</taxon>
        <taxon>Viridiplantae</taxon>
        <taxon>Streptophyta</taxon>
        <taxon>Embryophyta</taxon>
        <taxon>Tracheophyta</taxon>
        <taxon>Spermatophyta</taxon>
        <taxon>Magnoliopsida</taxon>
        <taxon>Proteales</taxon>
        <taxon>Nelumbonaceae</taxon>
        <taxon>Nelumbo</taxon>
    </lineage>
</organism>
<proteinExistence type="predicted"/>
<evidence type="ECO:0000313" key="1">
    <source>
        <dbReference type="EMBL" id="DAD42365.1"/>
    </source>
</evidence>
<dbReference type="EMBL" id="DUZY01000006">
    <property type="protein sequence ID" value="DAD42365.1"/>
    <property type="molecule type" value="Genomic_DNA"/>
</dbReference>
<protein>
    <submittedName>
        <fullName evidence="1">Uncharacterized protein</fullName>
    </submittedName>
</protein>
<evidence type="ECO:0000313" key="2">
    <source>
        <dbReference type="Proteomes" id="UP000607653"/>
    </source>
</evidence>
<reference evidence="1 2" key="1">
    <citation type="journal article" date="2020" name="Mol. Biol. Evol.">
        <title>Distinct Expression and Methylation Patterns for Genes with Different Fates following a Single Whole-Genome Duplication in Flowering Plants.</title>
        <authorList>
            <person name="Shi T."/>
            <person name="Rahmani R.S."/>
            <person name="Gugger P.F."/>
            <person name="Wang M."/>
            <person name="Li H."/>
            <person name="Zhang Y."/>
            <person name="Li Z."/>
            <person name="Wang Q."/>
            <person name="Van de Peer Y."/>
            <person name="Marchal K."/>
            <person name="Chen J."/>
        </authorList>
    </citation>
    <scope>NUCLEOTIDE SEQUENCE [LARGE SCALE GENOMIC DNA]</scope>
    <source>
        <tissue evidence="1">Leaf</tissue>
    </source>
</reference>
<name>A0A822ZG19_NELNU</name>
<sequence length="32" mass="3375">MTSISEGVGLLREHLSTLNLGDPETGVVQCSM</sequence>
<comment type="caution">
    <text evidence="1">The sequence shown here is derived from an EMBL/GenBank/DDBJ whole genome shotgun (WGS) entry which is preliminary data.</text>
</comment>
<dbReference type="AlphaFoldDB" id="A0A822ZG19"/>
<gene>
    <name evidence="1" type="ORF">HUJ06_000595</name>
</gene>